<name>A0ABN7PC91_TIMPD</name>
<evidence type="ECO:0000256" key="2">
    <source>
        <dbReference type="SAM" id="MobiDB-lite"/>
    </source>
</evidence>
<evidence type="ECO:0000256" key="1">
    <source>
        <dbReference type="SAM" id="Coils"/>
    </source>
</evidence>
<feature type="non-terminal residue" evidence="3">
    <location>
        <position position="206"/>
    </location>
</feature>
<dbReference type="Proteomes" id="UP001153148">
    <property type="component" value="Unassembled WGS sequence"/>
</dbReference>
<comment type="caution">
    <text evidence="3">The sequence shown here is derived from an EMBL/GenBank/DDBJ whole genome shotgun (WGS) entry which is preliminary data.</text>
</comment>
<reference evidence="3" key="1">
    <citation type="submission" date="2021-03" db="EMBL/GenBank/DDBJ databases">
        <authorList>
            <person name="Tran Van P."/>
        </authorList>
    </citation>
    <scope>NUCLEOTIDE SEQUENCE</scope>
</reference>
<sequence>MPLYRRGGPFQRNSIERRSLRWRHPPGTVVSKHQRSASTGHASSHHATATARTSLDLELDLQAQHTRLQTLQDELGRLRELKSRLEVARAQGDQEMASWVLEDQQFQNLIAQAQHTRLQTLQDELGRLRELKSRLEVARAQGDQEMASWVLEDQQFQNLIAQAENGKNGKNVEERKVDKMLKKTSKEIYKLRKSKAGKGKPDIISF</sequence>
<gene>
    <name evidence="3" type="ORF">TPAB3V08_LOCUS12353</name>
</gene>
<dbReference type="EMBL" id="CAJPIN010042766">
    <property type="protein sequence ID" value="CAG2065409.1"/>
    <property type="molecule type" value="Genomic_DNA"/>
</dbReference>
<feature type="coiled-coil region" evidence="1">
    <location>
        <begin position="61"/>
        <end position="141"/>
    </location>
</feature>
<evidence type="ECO:0000313" key="4">
    <source>
        <dbReference type="Proteomes" id="UP001153148"/>
    </source>
</evidence>
<keyword evidence="1" id="KW-0175">Coiled coil</keyword>
<accession>A0ABN7PC91</accession>
<keyword evidence="4" id="KW-1185">Reference proteome</keyword>
<protein>
    <submittedName>
        <fullName evidence="3">Uncharacterized protein</fullName>
    </submittedName>
</protein>
<organism evidence="3 4">
    <name type="scientific">Timema podura</name>
    <name type="common">Walking stick</name>
    <dbReference type="NCBI Taxonomy" id="61482"/>
    <lineage>
        <taxon>Eukaryota</taxon>
        <taxon>Metazoa</taxon>
        <taxon>Ecdysozoa</taxon>
        <taxon>Arthropoda</taxon>
        <taxon>Hexapoda</taxon>
        <taxon>Insecta</taxon>
        <taxon>Pterygota</taxon>
        <taxon>Neoptera</taxon>
        <taxon>Polyneoptera</taxon>
        <taxon>Phasmatodea</taxon>
        <taxon>Timematodea</taxon>
        <taxon>Timematoidea</taxon>
        <taxon>Timematidae</taxon>
        <taxon>Timema</taxon>
    </lineage>
</organism>
<feature type="compositionally biased region" description="Low complexity" evidence="2">
    <location>
        <begin position="36"/>
        <end position="51"/>
    </location>
</feature>
<proteinExistence type="predicted"/>
<evidence type="ECO:0000313" key="3">
    <source>
        <dbReference type="EMBL" id="CAG2065409.1"/>
    </source>
</evidence>
<feature type="region of interest" description="Disordered" evidence="2">
    <location>
        <begin position="15"/>
        <end position="51"/>
    </location>
</feature>